<protein>
    <submittedName>
        <fullName evidence="1">PIG-L family deacetylase</fullName>
    </submittedName>
</protein>
<organism evidence="1 2">
    <name type="scientific">Nocardioides panacis</name>
    <dbReference type="NCBI Taxonomy" id="2849501"/>
    <lineage>
        <taxon>Bacteria</taxon>
        <taxon>Bacillati</taxon>
        <taxon>Actinomycetota</taxon>
        <taxon>Actinomycetes</taxon>
        <taxon>Propionibacteriales</taxon>
        <taxon>Nocardioidaceae</taxon>
        <taxon>Nocardioides</taxon>
    </lineage>
</organism>
<name>A0A975SYS9_9ACTN</name>
<evidence type="ECO:0000313" key="2">
    <source>
        <dbReference type="Proteomes" id="UP000683575"/>
    </source>
</evidence>
<gene>
    <name evidence="1" type="ORF">KRR39_23685</name>
</gene>
<dbReference type="KEGG" id="nps:KRR39_23685"/>
<dbReference type="GO" id="GO:0016811">
    <property type="term" value="F:hydrolase activity, acting on carbon-nitrogen (but not peptide) bonds, in linear amides"/>
    <property type="evidence" value="ECO:0007669"/>
    <property type="project" value="TreeGrafter"/>
</dbReference>
<dbReference type="EMBL" id="CP077062">
    <property type="protein sequence ID" value="QWZ08277.1"/>
    <property type="molecule type" value="Genomic_DNA"/>
</dbReference>
<dbReference type="PANTHER" id="PTHR12993">
    <property type="entry name" value="N-ACETYLGLUCOSAMINYL-PHOSPHATIDYLINOSITOL DE-N-ACETYLASE-RELATED"/>
    <property type="match status" value="1"/>
</dbReference>
<proteinExistence type="predicted"/>
<dbReference type="AlphaFoldDB" id="A0A975SYS9"/>
<sequence length="248" mass="26000">MAATPHPTTPTRVTPDPVHAHAWARRLDAVRPVSPAAAVGVAAGDRLLVVVAHPDDETLALGGTLAELAATGVHVQVVSLTSGEAALDHVGEPVGDLAARRRAELHRAGAALGLAGCTALGLPDSRLADDPGRVEAAVRGAVETHRPDRVATLWHADPHPDHRAVSRAALAVCGPDRVAEFLLWTVHWTDPVDVPDDVAQVALGEAARRARRTALAGYRTQVEPLAPHLGPVLPPAVVAWPHECVVRR</sequence>
<dbReference type="Proteomes" id="UP000683575">
    <property type="component" value="Chromosome"/>
</dbReference>
<reference evidence="1" key="1">
    <citation type="submission" date="2021-06" db="EMBL/GenBank/DDBJ databases">
        <title>Complete genome sequence of Nocardioides sp. G188.</title>
        <authorList>
            <person name="Im W.-T."/>
        </authorList>
    </citation>
    <scope>NUCLEOTIDE SEQUENCE</scope>
    <source>
        <strain evidence="1">G188</strain>
    </source>
</reference>
<dbReference type="InterPro" id="IPR003737">
    <property type="entry name" value="GlcNAc_PI_deacetylase-related"/>
</dbReference>
<keyword evidence="2" id="KW-1185">Reference proteome</keyword>
<accession>A0A975SYS9</accession>
<dbReference type="PANTHER" id="PTHR12993:SF11">
    <property type="entry name" value="N-ACETYLGLUCOSAMINYL-PHOSPHATIDYLINOSITOL DE-N-ACETYLASE"/>
    <property type="match status" value="1"/>
</dbReference>
<dbReference type="RefSeq" id="WP_216939786.1">
    <property type="nucleotide sequence ID" value="NZ_CP077062.1"/>
</dbReference>
<evidence type="ECO:0000313" key="1">
    <source>
        <dbReference type="EMBL" id="QWZ08277.1"/>
    </source>
</evidence>
<dbReference type="Pfam" id="PF02585">
    <property type="entry name" value="PIG-L"/>
    <property type="match status" value="1"/>
</dbReference>